<comment type="caution">
    <text evidence="1">The sequence shown here is derived from an EMBL/GenBank/DDBJ whole genome shotgun (WGS) entry which is preliminary data.</text>
</comment>
<dbReference type="AlphaFoldDB" id="A0AAV5W980"/>
<dbReference type="SUPFAM" id="SSF50998">
    <property type="entry name" value="Quinoprotein alcohol dehydrogenase-like"/>
    <property type="match status" value="1"/>
</dbReference>
<dbReference type="GO" id="GO:0032040">
    <property type="term" value="C:small-subunit processome"/>
    <property type="evidence" value="ECO:0007669"/>
    <property type="project" value="TreeGrafter"/>
</dbReference>
<gene>
    <name evidence="1" type="ORF">PFISCL1PPCAC_19831</name>
</gene>
<organism evidence="1 2">
    <name type="scientific">Pristionchus fissidentatus</name>
    <dbReference type="NCBI Taxonomy" id="1538716"/>
    <lineage>
        <taxon>Eukaryota</taxon>
        <taxon>Metazoa</taxon>
        <taxon>Ecdysozoa</taxon>
        <taxon>Nematoda</taxon>
        <taxon>Chromadorea</taxon>
        <taxon>Rhabditida</taxon>
        <taxon>Rhabditina</taxon>
        <taxon>Diplogasteromorpha</taxon>
        <taxon>Diplogasteroidea</taxon>
        <taxon>Neodiplogasteridae</taxon>
        <taxon>Pristionchus</taxon>
    </lineage>
</organism>
<keyword evidence="2" id="KW-1185">Reference proteome</keyword>
<dbReference type="GO" id="GO:0034455">
    <property type="term" value="C:t-UTP complex"/>
    <property type="evidence" value="ECO:0007669"/>
    <property type="project" value="TreeGrafter"/>
</dbReference>
<name>A0AAV5W980_9BILA</name>
<sequence>MDLRVEEWRGSRVESLPITAISVHPTLGIAMIVRKIDGETEDVVDQVNVRAEWMCIRERRICLGVKIEDVKWVGDKAVIASLDGTIKIIHPHSEEVESCQVAACPLFAVSALDESTAVLISHTSQLYYLNVHDKSVLKRISLGIESRLFSLTTMGESVGIGGLDSIWIVNGKSDEKKELRLARDGERMGTIVWSLVFVRENVLASGDSTGAVSLWNTRNATLITSLIRHEADVLSLCYLNGKIYAAGVDPSIVVIEEMSFGLWKDTLTKRIVSRDVRSLTGWGNSLYGGGADERLFRIGTKPISLHFLPLKYHNEVSCEGMYSLITNTHHVQVWNTKNGPTFMAKIFSSHQLPITASCIFHDGSTIGISTREGTSLYSFNGQIVTKVREDLPSSSLLIPHSSSHLLIVSHNVVYRLESIDSSLEEVHRLNVDAVITNVSVSPSLSFLCIITSRSTIYRICLLSSPPSSTCLRISLPLFSCFCNSSLFVVSSDVSSPFLPCVYEIPDSSSSVSRSFSSRSFFQSGCVSSLHYSSIGLLVSSDEGTWSVLSPSSEVLTLHSSKGNKTMDREILSMGVHDNSLRLLSTQSQTPILLPFRSKRFGMQ</sequence>
<dbReference type="Gene3D" id="2.130.10.10">
    <property type="entry name" value="YVTN repeat-like/Quinoprotein amine dehydrogenase"/>
    <property type="match status" value="1"/>
</dbReference>
<dbReference type="InterPro" id="IPR015943">
    <property type="entry name" value="WD40/YVTN_repeat-like_dom_sf"/>
</dbReference>
<dbReference type="SUPFAM" id="SSF101908">
    <property type="entry name" value="Putative isomerase YbhE"/>
    <property type="match status" value="1"/>
</dbReference>
<dbReference type="GO" id="GO:0000462">
    <property type="term" value="P:maturation of SSU-rRNA from tricistronic rRNA transcript (SSU-rRNA, 5.8S rRNA, LSU-rRNA)"/>
    <property type="evidence" value="ECO:0007669"/>
    <property type="project" value="InterPro"/>
</dbReference>
<dbReference type="PANTHER" id="PTHR44163">
    <property type="entry name" value="U3 SMALL NUCLEOLAR RNA-ASSOCIATED PROTEIN 4 HOMOLOG"/>
    <property type="match status" value="1"/>
</dbReference>
<evidence type="ECO:0008006" key="3">
    <source>
        <dbReference type="Google" id="ProtNLM"/>
    </source>
</evidence>
<reference evidence="1" key="1">
    <citation type="submission" date="2023-10" db="EMBL/GenBank/DDBJ databases">
        <title>Genome assembly of Pristionchus species.</title>
        <authorList>
            <person name="Yoshida K."/>
            <person name="Sommer R.J."/>
        </authorList>
    </citation>
    <scope>NUCLEOTIDE SEQUENCE</scope>
    <source>
        <strain evidence="1">RS5133</strain>
    </source>
</reference>
<proteinExistence type="predicted"/>
<dbReference type="InterPro" id="IPR046351">
    <property type="entry name" value="UTP4"/>
</dbReference>
<accession>A0AAV5W980</accession>
<protein>
    <recommendedName>
        <fullName evidence="3">WD40 domain-containing protein</fullName>
    </recommendedName>
</protein>
<dbReference type="GO" id="GO:0030686">
    <property type="term" value="C:90S preribosome"/>
    <property type="evidence" value="ECO:0007669"/>
    <property type="project" value="InterPro"/>
</dbReference>
<dbReference type="Proteomes" id="UP001432322">
    <property type="component" value="Unassembled WGS sequence"/>
</dbReference>
<dbReference type="InterPro" id="IPR011047">
    <property type="entry name" value="Quinoprotein_ADH-like_sf"/>
</dbReference>
<dbReference type="GO" id="GO:0003723">
    <property type="term" value="F:RNA binding"/>
    <property type="evidence" value="ECO:0007669"/>
    <property type="project" value="TreeGrafter"/>
</dbReference>
<evidence type="ECO:0000313" key="2">
    <source>
        <dbReference type="Proteomes" id="UP001432322"/>
    </source>
</evidence>
<dbReference type="EMBL" id="BTSY01000005">
    <property type="protein sequence ID" value="GMT28534.1"/>
    <property type="molecule type" value="Genomic_DNA"/>
</dbReference>
<dbReference type="PANTHER" id="PTHR44163:SF1">
    <property type="entry name" value="U3 SMALL NUCLEOLAR RNA-ASSOCIATED PROTEIN 4 HOMOLOG"/>
    <property type="match status" value="1"/>
</dbReference>
<evidence type="ECO:0000313" key="1">
    <source>
        <dbReference type="EMBL" id="GMT28534.1"/>
    </source>
</evidence>